<keyword evidence="2" id="KW-0812">Transmembrane</keyword>
<keyword evidence="4" id="KW-1185">Reference proteome</keyword>
<sequence>MVVIMSVEESKNESERADGAGGNGGRSPRDRRRATIMRGVVTPLVGLLAVAAIVVGVLNATIWQPSRIITADAKVNGSRYLVTDPNVLGLVDSTVEMNVDAGGSGDVCIAVTSSKDASGWLSGSSYTRLTGLSDWSTLSTQKASGGQDEGASGAASGDSSDAAGASADVAFKDSDMWRSVKCGKGEVAMKATSRTSTDVAIVDLGEKSGAADVSFTWTRQTLPDYATPLYFVGGLLVVLAVFTATVFAMPPHKRRKRHVESAPVEPEEEVSFGAAVAGSFGISPSYEPKSKRGGRGRRRRHAVGTDTGTMEPIKVESPVVVDPSSRNLVADAAGATGAAGAAVAPEPAATPQTNVNDEATSVISPDELQAYFARLAQEVGDGDTTAVDGTTNDTNEEDR</sequence>
<organism evidence="3 4">
    <name type="scientific">Bifidobacterium parmae</name>
    <dbReference type="NCBI Taxonomy" id="361854"/>
    <lineage>
        <taxon>Bacteria</taxon>
        <taxon>Bacillati</taxon>
        <taxon>Actinomycetota</taxon>
        <taxon>Actinomycetes</taxon>
        <taxon>Bifidobacteriales</taxon>
        <taxon>Bifidobacteriaceae</taxon>
        <taxon>Bifidobacterium</taxon>
    </lineage>
</organism>
<reference evidence="3 4" key="1">
    <citation type="submission" date="2017-07" db="EMBL/GenBank/DDBJ databases">
        <title>Bifidobacterium novel species.</title>
        <authorList>
            <person name="Lugli G.A."/>
            <person name="Milani C."/>
            <person name="Duranti S."/>
            <person name="Mangifesta M."/>
        </authorList>
    </citation>
    <scope>NUCLEOTIDE SEQUENCE [LARGE SCALE GENOMIC DNA]</scope>
    <source>
        <strain evidence="3 4">77</strain>
    </source>
</reference>
<feature type="compositionally biased region" description="Low complexity" evidence="1">
    <location>
        <begin position="382"/>
        <end position="393"/>
    </location>
</feature>
<dbReference type="Proteomes" id="UP000235034">
    <property type="component" value="Unassembled WGS sequence"/>
</dbReference>
<evidence type="ECO:0000313" key="4">
    <source>
        <dbReference type="Proteomes" id="UP000235034"/>
    </source>
</evidence>
<protein>
    <recommendedName>
        <fullName evidence="5">GTPase regulator-like protein</fullName>
    </recommendedName>
</protein>
<name>A0A2N5J3G5_9BIFI</name>
<evidence type="ECO:0000313" key="3">
    <source>
        <dbReference type="EMBL" id="PLS28737.1"/>
    </source>
</evidence>
<keyword evidence="2" id="KW-0472">Membrane</keyword>
<proteinExistence type="predicted"/>
<feature type="region of interest" description="Disordered" evidence="1">
    <location>
        <begin position="283"/>
        <end position="312"/>
    </location>
</feature>
<feature type="compositionally biased region" description="Basic residues" evidence="1">
    <location>
        <begin position="291"/>
        <end position="302"/>
    </location>
</feature>
<feature type="compositionally biased region" description="Basic and acidic residues" evidence="1">
    <location>
        <begin position="8"/>
        <end position="18"/>
    </location>
</feature>
<dbReference type="AlphaFoldDB" id="A0A2N5J3G5"/>
<gene>
    <name evidence="3" type="ORF">Uis4E_1101</name>
</gene>
<feature type="region of interest" description="Disordered" evidence="1">
    <location>
        <begin position="379"/>
        <end position="399"/>
    </location>
</feature>
<feature type="transmembrane region" description="Helical" evidence="2">
    <location>
        <begin position="36"/>
        <end position="58"/>
    </location>
</feature>
<evidence type="ECO:0008006" key="5">
    <source>
        <dbReference type="Google" id="ProtNLM"/>
    </source>
</evidence>
<feature type="transmembrane region" description="Helical" evidence="2">
    <location>
        <begin position="229"/>
        <end position="249"/>
    </location>
</feature>
<evidence type="ECO:0000256" key="2">
    <source>
        <dbReference type="SAM" id="Phobius"/>
    </source>
</evidence>
<keyword evidence="2" id="KW-1133">Transmembrane helix</keyword>
<dbReference type="EMBL" id="NMWT01000013">
    <property type="protein sequence ID" value="PLS28737.1"/>
    <property type="molecule type" value="Genomic_DNA"/>
</dbReference>
<evidence type="ECO:0000256" key="1">
    <source>
        <dbReference type="SAM" id="MobiDB-lite"/>
    </source>
</evidence>
<comment type="caution">
    <text evidence="3">The sequence shown here is derived from an EMBL/GenBank/DDBJ whole genome shotgun (WGS) entry which is preliminary data.</text>
</comment>
<feature type="region of interest" description="Disordered" evidence="1">
    <location>
        <begin position="140"/>
        <end position="161"/>
    </location>
</feature>
<feature type="compositionally biased region" description="Low complexity" evidence="1">
    <location>
        <begin position="143"/>
        <end position="161"/>
    </location>
</feature>
<feature type="region of interest" description="Disordered" evidence="1">
    <location>
        <begin position="8"/>
        <end position="31"/>
    </location>
</feature>
<accession>A0A2N5J3G5</accession>